<evidence type="ECO:0000256" key="2">
    <source>
        <dbReference type="ARBA" id="ARBA00022723"/>
    </source>
</evidence>
<feature type="binding site" evidence="5">
    <location>
        <position position="63"/>
    </location>
    <ligand>
        <name>Ca(2+)</name>
        <dbReference type="ChEBI" id="CHEBI:29108"/>
        <label>1</label>
    </ligand>
</feature>
<dbReference type="InterPro" id="IPR008080">
    <property type="entry name" value="Parvalbumin"/>
</dbReference>
<organism evidence="9 10">
    <name type="scientific">Taeniopygia guttata</name>
    <name type="common">Zebra finch</name>
    <name type="synonym">Poephila guttata</name>
    <dbReference type="NCBI Taxonomy" id="59729"/>
    <lineage>
        <taxon>Eukaryota</taxon>
        <taxon>Metazoa</taxon>
        <taxon>Chordata</taxon>
        <taxon>Craniata</taxon>
        <taxon>Vertebrata</taxon>
        <taxon>Euteleostomi</taxon>
        <taxon>Archelosauria</taxon>
        <taxon>Archosauria</taxon>
        <taxon>Dinosauria</taxon>
        <taxon>Saurischia</taxon>
        <taxon>Theropoda</taxon>
        <taxon>Coelurosauria</taxon>
        <taxon>Aves</taxon>
        <taxon>Neognathae</taxon>
        <taxon>Neoaves</taxon>
        <taxon>Telluraves</taxon>
        <taxon>Australaves</taxon>
        <taxon>Passeriformes</taxon>
        <taxon>Passeroidea</taxon>
        <taxon>Estrildidae</taxon>
        <taxon>Estrildinae</taxon>
        <taxon>Taeniopygia</taxon>
    </lineage>
</organism>
<keyword evidence="2 5" id="KW-0479">Metal-binding</keyword>
<keyword evidence="10" id="KW-1185">Reference proteome</keyword>
<feature type="binding site" evidence="5">
    <location>
        <position position="54"/>
    </location>
    <ligand>
        <name>Ca(2+)</name>
        <dbReference type="ChEBI" id="CHEBI:29108"/>
        <label>1</label>
    </ligand>
</feature>
<evidence type="ECO:0000256" key="6">
    <source>
        <dbReference type="RuleBase" id="RU368048"/>
    </source>
</evidence>
<dbReference type="Ensembl" id="ENSTGUT00000011162.2">
    <property type="protein sequence ID" value="ENSTGUP00000011042.2"/>
    <property type="gene ID" value="ENSTGUG00000010713.2"/>
</dbReference>
<feature type="binding site" evidence="5">
    <location>
        <position position="58"/>
    </location>
    <ligand>
        <name>Ca(2+)</name>
        <dbReference type="ChEBI" id="CHEBI:29108"/>
        <label>1</label>
    </ligand>
</feature>
<name>H0ZKC2_TAEGU</name>
<feature type="transmembrane region" description="Helical" evidence="7">
    <location>
        <begin position="123"/>
        <end position="141"/>
    </location>
</feature>
<dbReference type="InterPro" id="IPR002048">
    <property type="entry name" value="EF_hand_dom"/>
</dbReference>
<feature type="binding site" evidence="5">
    <location>
        <position position="56"/>
    </location>
    <ligand>
        <name>Ca(2+)</name>
        <dbReference type="ChEBI" id="CHEBI:29108"/>
        <label>1</label>
    </ligand>
</feature>
<dbReference type="Pfam" id="PF13405">
    <property type="entry name" value="EF-hand_6"/>
    <property type="match status" value="1"/>
</dbReference>
<keyword evidence="7" id="KW-0812">Transmembrane</keyword>
<dbReference type="PRINTS" id="PR01697">
    <property type="entry name" value="PARVALBUMIN"/>
</dbReference>
<accession>H0ZKC2</accession>
<reference evidence="9" key="2">
    <citation type="submission" date="2025-08" db="UniProtKB">
        <authorList>
            <consortium name="Ensembl"/>
        </authorList>
    </citation>
    <scope>IDENTIFICATION</scope>
</reference>
<dbReference type="GeneTree" id="ENSGT00940000159653"/>
<keyword evidence="7" id="KW-1133">Transmembrane helix</keyword>
<reference evidence="9" key="3">
    <citation type="submission" date="2025-09" db="UniProtKB">
        <authorList>
            <consortium name="Ensembl"/>
        </authorList>
    </citation>
    <scope>IDENTIFICATION</scope>
</reference>
<evidence type="ECO:0000256" key="1">
    <source>
        <dbReference type="ARBA" id="ARBA00009753"/>
    </source>
</evidence>
<evidence type="ECO:0000259" key="8">
    <source>
        <dbReference type="PROSITE" id="PS50222"/>
    </source>
</evidence>
<dbReference type="InParanoid" id="H0ZKC2"/>
<dbReference type="PANTHER" id="PTHR11653:SF2">
    <property type="entry name" value="PARVALBUMIN ALPHA"/>
    <property type="match status" value="1"/>
</dbReference>
<evidence type="ECO:0000313" key="9">
    <source>
        <dbReference type="Ensembl" id="ENSTGUP00000011042.2"/>
    </source>
</evidence>
<comment type="similarity">
    <text evidence="1 6">Belongs to the parvalbumin family.</text>
</comment>
<gene>
    <name evidence="9" type="primary">PVALB</name>
</gene>
<protein>
    <recommendedName>
        <fullName evidence="6">Parvalbumin</fullName>
    </recommendedName>
</protein>
<dbReference type="Proteomes" id="UP000007754">
    <property type="component" value="Chromosome 1A"/>
</dbReference>
<keyword evidence="7" id="KW-0472">Membrane</keyword>
<evidence type="ECO:0000256" key="3">
    <source>
        <dbReference type="ARBA" id="ARBA00022737"/>
    </source>
</evidence>
<dbReference type="SUPFAM" id="SSF47473">
    <property type="entry name" value="EF-hand"/>
    <property type="match status" value="1"/>
</dbReference>
<comment type="function">
    <text evidence="6">In muscle, parvalbumin is thought to be involved in relaxation after contraction. It binds two calcium ions.</text>
</comment>
<dbReference type="InterPro" id="IPR011992">
    <property type="entry name" value="EF-hand-dom_pair"/>
</dbReference>
<sequence>MAMTDLLSAEDIKKAVGAFSAAESFNYKKFFEMVGLKKKSPEDVKKVFHILDKDQSGFIEEEELKALPQKEETYQTKKRRLFWLLEIRTVMVKLALMNLQLWWLNHKGFDQCKPFTHPSLPNSNHLLLTALAPVLFIYVILYSSSVLCNPATL</sequence>
<feature type="transmembrane region" description="Helical" evidence="7">
    <location>
        <begin position="81"/>
        <end position="103"/>
    </location>
</feature>
<evidence type="ECO:0000256" key="5">
    <source>
        <dbReference type="PIRSR" id="PIRSR608080-1"/>
    </source>
</evidence>
<dbReference type="GO" id="GO:0005737">
    <property type="term" value="C:cytoplasm"/>
    <property type="evidence" value="ECO:0007669"/>
    <property type="project" value="Ensembl"/>
</dbReference>
<dbReference type="GO" id="GO:0098977">
    <property type="term" value="P:inhibitory chemical synaptic transmission"/>
    <property type="evidence" value="ECO:0007669"/>
    <property type="project" value="Ensembl"/>
</dbReference>
<dbReference type="GO" id="GO:0010467">
    <property type="term" value="P:gene expression"/>
    <property type="evidence" value="ECO:0007669"/>
    <property type="project" value="Ensembl"/>
</dbReference>
<dbReference type="AlphaFoldDB" id="H0ZKC2"/>
<proteinExistence type="inferred from homology"/>
<keyword evidence="3" id="KW-0677">Repeat</keyword>
<feature type="domain" description="EF-hand" evidence="8">
    <location>
        <begin position="39"/>
        <end position="74"/>
    </location>
</feature>
<feature type="binding site" evidence="5">
    <location>
        <position position="52"/>
    </location>
    <ligand>
        <name>Ca(2+)</name>
        <dbReference type="ChEBI" id="CHEBI:29108"/>
        <label>1</label>
    </ligand>
</feature>
<dbReference type="GO" id="GO:0098976">
    <property type="term" value="P:excitatory chemical synaptic transmission"/>
    <property type="evidence" value="ECO:0007669"/>
    <property type="project" value="Ensembl"/>
</dbReference>
<dbReference type="GO" id="GO:0045202">
    <property type="term" value="C:synapse"/>
    <property type="evidence" value="ECO:0007669"/>
    <property type="project" value="GOC"/>
</dbReference>
<dbReference type="PANTHER" id="PTHR11653">
    <property type="entry name" value="PARVALBUMIN ALPHA"/>
    <property type="match status" value="1"/>
</dbReference>
<keyword evidence="4 5" id="KW-0106">Calcium</keyword>
<dbReference type="GO" id="GO:0005509">
    <property type="term" value="F:calcium ion binding"/>
    <property type="evidence" value="ECO:0007669"/>
    <property type="project" value="UniProtKB-UniRule"/>
</dbReference>
<dbReference type="Gene3D" id="1.10.238.10">
    <property type="entry name" value="EF-hand"/>
    <property type="match status" value="1"/>
</dbReference>
<evidence type="ECO:0000256" key="7">
    <source>
        <dbReference type="SAM" id="Phobius"/>
    </source>
</evidence>
<evidence type="ECO:0000313" key="10">
    <source>
        <dbReference type="Proteomes" id="UP000007754"/>
    </source>
</evidence>
<evidence type="ECO:0000256" key="4">
    <source>
        <dbReference type="ARBA" id="ARBA00022837"/>
    </source>
</evidence>
<dbReference type="GO" id="GO:0030424">
    <property type="term" value="C:axon"/>
    <property type="evidence" value="ECO:0007669"/>
    <property type="project" value="Ensembl"/>
</dbReference>
<reference evidence="9 10" key="1">
    <citation type="journal article" date="2010" name="Nature">
        <title>The genome of a songbird.</title>
        <authorList>
            <person name="Warren W.C."/>
            <person name="Clayton D.F."/>
            <person name="Ellegren H."/>
            <person name="Arnold A.P."/>
            <person name="Hillier L.W."/>
            <person name="Kunstner A."/>
            <person name="Searle S."/>
            <person name="White S."/>
            <person name="Vilella A.J."/>
            <person name="Fairley S."/>
            <person name="Heger A."/>
            <person name="Kong L."/>
            <person name="Ponting C.P."/>
            <person name="Jarvis E.D."/>
            <person name="Mello C.V."/>
            <person name="Minx P."/>
            <person name="Lovell P."/>
            <person name="Velho T.A."/>
            <person name="Ferris M."/>
            <person name="Balakrishnan C.N."/>
            <person name="Sinha S."/>
            <person name="Blatti C."/>
            <person name="London S.E."/>
            <person name="Li Y."/>
            <person name="Lin Y.C."/>
            <person name="George J."/>
            <person name="Sweedler J."/>
            <person name="Southey B."/>
            <person name="Gunaratne P."/>
            <person name="Watson M."/>
            <person name="Nam K."/>
            <person name="Backstrom N."/>
            <person name="Smeds L."/>
            <person name="Nabholz B."/>
            <person name="Itoh Y."/>
            <person name="Whitney O."/>
            <person name="Pfenning A.R."/>
            <person name="Howard J."/>
            <person name="Volker M."/>
            <person name="Skinner B.M."/>
            <person name="Griffin D.K."/>
            <person name="Ye L."/>
            <person name="McLaren W.M."/>
            <person name="Flicek P."/>
            <person name="Quesada V."/>
            <person name="Velasco G."/>
            <person name="Lopez-Otin C."/>
            <person name="Puente X.S."/>
            <person name="Olender T."/>
            <person name="Lancet D."/>
            <person name="Smit A.F."/>
            <person name="Hubley R."/>
            <person name="Konkel M.K."/>
            <person name="Walker J.A."/>
            <person name="Batzer M.A."/>
            <person name="Gu W."/>
            <person name="Pollock D.D."/>
            <person name="Chen L."/>
            <person name="Cheng Z."/>
            <person name="Eichler E.E."/>
            <person name="Stapley J."/>
            <person name="Slate J."/>
            <person name="Ekblom R."/>
            <person name="Birkhead T."/>
            <person name="Burke T."/>
            <person name="Burt D."/>
            <person name="Scharff C."/>
            <person name="Adam I."/>
            <person name="Richard H."/>
            <person name="Sultan M."/>
            <person name="Soldatov A."/>
            <person name="Lehrach H."/>
            <person name="Edwards S.V."/>
            <person name="Yang S.P."/>
            <person name="Li X."/>
            <person name="Graves T."/>
            <person name="Fulton L."/>
            <person name="Nelson J."/>
            <person name="Chinwalla A."/>
            <person name="Hou S."/>
            <person name="Mardis E.R."/>
            <person name="Wilson R.K."/>
        </authorList>
    </citation>
    <scope>NUCLEOTIDE SEQUENCE [LARGE SCALE GENOMIC DNA]</scope>
</reference>
<dbReference type="InterPro" id="IPR018247">
    <property type="entry name" value="EF_Hand_1_Ca_BS"/>
</dbReference>
<dbReference type="PROSITE" id="PS00018">
    <property type="entry name" value="EF_HAND_1"/>
    <property type="match status" value="1"/>
</dbReference>
<dbReference type="PROSITE" id="PS50222">
    <property type="entry name" value="EF_HAND_2"/>
    <property type="match status" value="1"/>
</dbReference>